<proteinExistence type="inferred from homology"/>
<feature type="transmembrane region" description="Helical" evidence="6">
    <location>
        <begin position="388"/>
        <end position="407"/>
    </location>
</feature>
<evidence type="ECO:0000256" key="1">
    <source>
        <dbReference type="ARBA" id="ARBA00004141"/>
    </source>
</evidence>
<dbReference type="Proteomes" id="UP000241639">
    <property type="component" value="Unassembled WGS sequence"/>
</dbReference>
<feature type="transmembrane region" description="Helical" evidence="6">
    <location>
        <begin position="108"/>
        <end position="129"/>
    </location>
</feature>
<dbReference type="Gene3D" id="1.10.4160.10">
    <property type="entry name" value="Hydantoin permease"/>
    <property type="match status" value="1"/>
</dbReference>
<dbReference type="PANTHER" id="PTHR30569">
    <property type="entry name" value="CYTOSINE TRANSPORTER CODB"/>
    <property type="match status" value="1"/>
</dbReference>
<name>A0A2T4YZR6_9BACL</name>
<sequence>MLDQQQKKLSFGLFDLFSEDYAREPVPLSKRVHWMYLFMIWMAMGVDLAAFYLGAAFSQGNDLLPVILAIVGGSMILMPIAFCSGWIGASTGLSFAMIARKFLGRFGAIIVLLVILANNIGWFGVQIGFFGEAASATLAEWVGIEIAPLWWMILGGILMTLTAAWGFKAISNLSALTVPLMVGLLISLIFASIFTDLTITPPIGGDEGMPIGLIVSLVAGAWMVGSIAATPDVARFAKNKIQAGLSCAFGIGIGNSLTAIIAVILYFITGADNVVDVMFRIGGGGIALLIMMMATWTSNDNALYSSGLALTGMMRNIPKSALTIWAGLIGTVVGVLGIYDNLTTFLFILTPLIAPVGGILYVDYFLLNNHKYKMAFVRQDNPPMFKPLVLTVWALATLLTFCTTPSGEGGFGIFNFTTIPVLDGIIFSTVLYYIFGKTQQLVQNRTEDKKTSAA</sequence>
<feature type="transmembrane region" description="Helical" evidence="6">
    <location>
        <begin position="320"/>
        <end position="339"/>
    </location>
</feature>
<evidence type="ECO:0000313" key="7">
    <source>
        <dbReference type="EMBL" id="PTM52699.1"/>
    </source>
</evidence>
<protein>
    <submittedName>
        <fullName evidence="7">Cytosine permease</fullName>
    </submittedName>
</protein>
<feature type="transmembrane region" description="Helical" evidence="6">
    <location>
        <begin position="345"/>
        <end position="367"/>
    </location>
</feature>
<accession>A0A2T4YZR6</accession>
<comment type="subcellular location">
    <subcellularLocation>
        <location evidence="1">Membrane</location>
        <topology evidence="1">Multi-pass membrane protein</topology>
    </subcellularLocation>
</comment>
<feature type="transmembrane region" description="Helical" evidence="6">
    <location>
        <begin position="413"/>
        <end position="435"/>
    </location>
</feature>
<feature type="transmembrane region" description="Helical" evidence="6">
    <location>
        <begin position="34"/>
        <end position="57"/>
    </location>
</feature>
<comment type="similarity">
    <text evidence="2">Belongs to the purine-cytosine permease (2.A.39) family.</text>
</comment>
<feature type="transmembrane region" description="Helical" evidence="6">
    <location>
        <begin position="211"/>
        <end position="231"/>
    </location>
</feature>
<keyword evidence="5 6" id="KW-0472">Membrane</keyword>
<dbReference type="Pfam" id="PF02133">
    <property type="entry name" value="Transp_cyt_pur"/>
    <property type="match status" value="1"/>
</dbReference>
<dbReference type="EMBL" id="PZZP01000005">
    <property type="protein sequence ID" value="PTM52699.1"/>
    <property type="molecule type" value="Genomic_DNA"/>
</dbReference>
<feature type="transmembrane region" description="Helical" evidence="6">
    <location>
        <begin position="179"/>
        <end position="199"/>
    </location>
</feature>
<keyword evidence="4 6" id="KW-1133">Transmembrane helix</keyword>
<feature type="transmembrane region" description="Helical" evidence="6">
    <location>
        <begin position="63"/>
        <end position="87"/>
    </location>
</feature>
<dbReference type="AlphaFoldDB" id="A0A2T4YZR6"/>
<gene>
    <name evidence="7" type="ORF">C8J48_3692</name>
</gene>
<evidence type="ECO:0000256" key="4">
    <source>
        <dbReference type="ARBA" id="ARBA00022989"/>
    </source>
</evidence>
<feature type="transmembrane region" description="Helical" evidence="6">
    <location>
        <begin position="281"/>
        <end position="299"/>
    </location>
</feature>
<feature type="transmembrane region" description="Helical" evidence="6">
    <location>
        <begin position="149"/>
        <end position="167"/>
    </location>
</feature>
<evidence type="ECO:0000256" key="5">
    <source>
        <dbReference type="ARBA" id="ARBA00023136"/>
    </source>
</evidence>
<dbReference type="PANTHER" id="PTHR30569:SF0">
    <property type="entry name" value="CYTOSINE PERMEASE"/>
    <property type="match status" value="1"/>
</dbReference>
<dbReference type="OrthoDB" id="9780088at2"/>
<evidence type="ECO:0000256" key="2">
    <source>
        <dbReference type="ARBA" id="ARBA00008974"/>
    </source>
</evidence>
<dbReference type="InterPro" id="IPR001248">
    <property type="entry name" value="Pur-cyt_permease"/>
</dbReference>
<keyword evidence="3 6" id="KW-0812">Transmembrane</keyword>
<dbReference type="InterPro" id="IPR030191">
    <property type="entry name" value="CodB"/>
</dbReference>
<keyword evidence="8" id="KW-1185">Reference proteome</keyword>
<comment type="caution">
    <text evidence="7">The sequence shown here is derived from an EMBL/GenBank/DDBJ whole genome shotgun (WGS) entry which is preliminary data.</text>
</comment>
<dbReference type="GO" id="GO:0005886">
    <property type="term" value="C:plasma membrane"/>
    <property type="evidence" value="ECO:0007669"/>
    <property type="project" value="TreeGrafter"/>
</dbReference>
<evidence type="ECO:0000313" key="8">
    <source>
        <dbReference type="Proteomes" id="UP000241639"/>
    </source>
</evidence>
<evidence type="ECO:0000256" key="3">
    <source>
        <dbReference type="ARBA" id="ARBA00022692"/>
    </source>
</evidence>
<dbReference type="GO" id="GO:0015209">
    <property type="term" value="F:cytosine transmembrane transporter activity"/>
    <property type="evidence" value="ECO:0007669"/>
    <property type="project" value="InterPro"/>
</dbReference>
<organism evidence="7 8">
    <name type="scientific">Desmospora activa DSM 45169</name>
    <dbReference type="NCBI Taxonomy" id="1121389"/>
    <lineage>
        <taxon>Bacteria</taxon>
        <taxon>Bacillati</taxon>
        <taxon>Bacillota</taxon>
        <taxon>Bacilli</taxon>
        <taxon>Bacillales</taxon>
        <taxon>Thermoactinomycetaceae</taxon>
        <taxon>Desmospora</taxon>
    </lineage>
</organism>
<reference evidence="7 8" key="1">
    <citation type="submission" date="2018-04" db="EMBL/GenBank/DDBJ databases">
        <title>Genomic Encyclopedia of Archaeal and Bacterial Type Strains, Phase II (KMG-II): from individual species to whole genera.</title>
        <authorList>
            <person name="Goeker M."/>
        </authorList>
    </citation>
    <scope>NUCLEOTIDE SEQUENCE [LARGE SCALE GENOMIC DNA]</scope>
    <source>
        <strain evidence="7 8">DSM 45169</strain>
    </source>
</reference>
<evidence type="ECO:0000256" key="6">
    <source>
        <dbReference type="SAM" id="Phobius"/>
    </source>
</evidence>
<feature type="transmembrane region" description="Helical" evidence="6">
    <location>
        <begin position="243"/>
        <end position="269"/>
    </location>
</feature>